<dbReference type="EMBL" id="CP018477">
    <property type="protein sequence ID" value="ASV75292.1"/>
    <property type="molecule type" value="Genomic_DNA"/>
</dbReference>
<dbReference type="NCBIfam" id="NF002114">
    <property type="entry name" value="PRK00951.2-4"/>
    <property type="match status" value="1"/>
</dbReference>
<dbReference type="FunFam" id="3.30.230.40:FF:000003">
    <property type="entry name" value="Imidazoleglycerol-phosphate dehydratase HisB"/>
    <property type="match status" value="1"/>
</dbReference>
<protein>
    <recommendedName>
        <fullName evidence="2 6">Imidazoleglycerol-phosphate dehydratase</fullName>
        <shortName evidence="6">IGPD</shortName>
        <ecNumber evidence="6 7">4.2.1.19</ecNumber>
    </recommendedName>
</protein>
<comment type="catalytic activity">
    <reaction evidence="6 7">
        <text>D-erythro-1-(imidazol-4-yl)glycerol 3-phosphate = 3-(imidazol-4-yl)-2-oxopropyl phosphate + H2O</text>
        <dbReference type="Rhea" id="RHEA:11040"/>
        <dbReference type="ChEBI" id="CHEBI:15377"/>
        <dbReference type="ChEBI" id="CHEBI:57766"/>
        <dbReference type="ChEBI" id="CHEBI:58278"/>
        <dbReference type="EC" id="4.2.1.19"/>
    </reaction>
</comment>
<dbReference type="InterPro" id="IPR020568">
    <property type="entry name" value="Ribosomal_Su5_D2-typ_SF"/>
</dbReference>
<evidence type="ECO:0000256" key="7">
    <source>
        <dbReference type="RuleBase" id="RU000599"/>
    </source>
</evidence>
<dbReference type="RefSeq" id="WP_095415404.1">
    <property type="nucleotide sequence ID" value="NZ_CP018477.1"/>
</dbReference>
<proteinExistence type="inferred from homology"/>
<gene>
    <name evidence="6" type="primary">hisB</name>
    <name evidence="8" type="ORF">THTE_2690</name>
</gene>
<sequence length="195" mass="21516">MERTAEITRNTLETNITVRVCLDGQGCGDIETGIGFFDHMLHLLARHSSIDLYIRCRGDLHVDQHHSVEDVGLALGQAVAEALGDKSDIRRYGHFTLPMDETLVTAAIDLSGRPYLVYNVPISQPFIGQFQSELVREFFQAFANQAGANVHLLLHYGTNSHHVAEATFKAFARALRMAVEKDPRGSGIPSTKGTL</sequence>
<dbReference type="GO" id="GO:0005737">
    <property type="term" value="C:cytoplasm"/>
    <property type="evidence" value="ECO:0007669"/>
    <property type="project" value="UniProtKB-SubCell"/>
</dbReference>
<dbReference type="KEGG" id="ttf:THTE_2690"/>
<evidence type="ECO:0000256" key="6">
    <source>
        <dbReference type="HAMAP-Rule" id="MF_00076"/>
    </source>
</evidence>
<dbReference type="NCBIfam" id="NF002109">
    <property type="entry name" value="PRK00951.1-5"/>
    <property type="match status" value="1"/>
</dbReference>
<dbReference type="CDD" id="cd07914">
    <property type="entry name" value="IGPD"/>
    <property type="match status" value="1"/>
</dbReference>
<dbReference type="NCBIfam" id="NF002111">
    <property type="entry name" value="PRK00951.2-1"/>
    <property type="match status" value="1"/>
</dbReference>
<keyword evidence="5 6" id="KW-0456">Lyase</keyword>
<keyword evidence="3 6" id="KW-0028">Amino-acid biosynthesis</keyword>
<dbReference type="Pfam" id="PF00475">
    <property type="entry name" value="IGPD"/>
    <property type="match status" value="1"/>
</dbReference>
<evidence type="ECO:0000256" key="4">
    <source>
        <dbReference type="ARBA" id="ARBA00023102"/>
    </source>
</evidence>
<dbReference type="FunFam" id="3.30.230.40:FF:000001">
    <property type="entry name" value="Imidazoleglycerol-phosphate dehydratase HisB"/>
    <property type="match status" value="1"/>
</dbReference>
<comment type="pathway">
    <text evidence="1 6 7">Amino-acid biosynthesis; L-histidine biosynthesis; L-histidine from 5-phospho-alpha-D-ribose 1-diphosphate: step 6/9.</text>
</comment>
<reference evidence="8 9" key="1">
    <citation type="journal article" name="Front. Microbiol.">
        <title>Sugar Metabolism of the First Thermophilic Planctomycete Thermogutta terrifontis: Comparative Genomic and Transcriptomic Approaches.</title>
        <authorList>
            <person name="Elcheninov A.G."/>
            <person name="Menzel P."/>
            <person name="Gudbergsdottir S.R."/>
            <person name="Slesarev A.I."/>
            <person name="Kadnikov V.V."/>
            <person name="Krogh A."/>
            <person name="Bonch-Osmolovskaya E.A."/>
            <person name="Peng X."/>
            <person name="Kublanov I.V."/>
        </authorList>
    </citation>
    <scope>NUCLEOTIDE SEQUENCE [LARGE SCALE GENOMIC DNA]</scope>
    <source>
        <strain evidence="8 9">R1</strain>
    </source>
</reference>
<comment type="similarity">
    <text evidence="6 7">Belongs to the imidazoleglycerol-phosphate dehydratase family.</text>
</comment>
<keyword evidence="4 6" id="KW-0368">Histidine biosynthesis</keyword>
<accession>A0A286RH72</accession>
<dbReference type="InterPro" id="IPR038494">
    <property type="entry name" value="IGPD_sf"/>
</dbReference>
<dbReference type="UniPathway" id="UPA00031">
    <property type="reaction ID" value="UER00011"/>
</dbReference>
<evidence type="ECO:0000256" key="2">
    <source>
        <dbReference type="ARBA" id="ARBA00016664"/>
    </source>
</evidence>
<name>A0A286RH72_9BACT</name>
<evidence type="ECO:0000256" key="5">
    <source>
        <dbReference type="ARBA" id="ARBA00023239"/>
    </source>
</evidence>
<keyword evidence="6" id="KW-0963">Cytoplasm</keyword>
<dbReference type="PROSITE" id="PS00955">
    <property type="entry name" value="IGP_DEHYDRATASE_2"/>
    <property type="match status" value="1"/>
</dbReference>
<evidence type="ECO:0000256" key="1">
    <source>
        <dbReference type="ARBA" id="ARBA00005047"/>
    </source>
</evidence>
<comment type="subcellular location">
    <subcellularLocation>
        <location evidence="6 7">Cytoplasm</location>
    </subcellularLocation>
</comment>
<dbReference type="GO" id="GO:0004424">
    <property type="term" value="F:imidazoleglycerol-phosphate dehydratase activity"/>
    <property type="evidence" value="ECO:0007669"/>
    <property type="project" value="UniProtKB-UniRule"/>
</dbReference>
<evidence type="ECO:0000313" key="9">
    <source>
        <dbReference type="Proteomes" id="UP000215086"/>
    </source>
</evidence>
<keyword evidence="9" id="KW-1185">Reference proteome</keyword>
<dbReference type="InterPro" id="IPR020565">
    <property type="entry name" value="ImidazoleglycerP_deHydtase_CS"/>
</dbReference>
<dbReference type="PROSITE" id="PS00954">
    <property type="entry name" value="IGP_DEHYDRATASE_1"/>
    <property type="match status" value="1"/>
</dbReference>
<dbReference type="OrthoDB" id="9790411at2"/>
<evidence type="ECO:0000256" key="3">
    <source>
        <dbReference type="ARBA" id="ARBA00022605"/>
    </source>
</evidence>
<dbReference type="AlphaFoldDB" id="A0A286RH72"/>
<dbReference type="EC" id="4.2.1.19" evidence="6 7"/>
<dbReference type="Proteomes" id="UP000215086">
    <property type="component" value="Chromosome"/>
</dbReference>
<dbReference type="PANTHER" id="PTHR23133">
    <property type="entry name" value="IMIDAZOLEGLYCEROL-PHOSPHATE DEHYDRATASE HIS7"/>
    <property type="match status" value="1"/>
</dbReference>
<evidence type="ECO:0000313" key="8">
    <source>
        <dbReference type="EMBL" id="ASV75292.1"/>
    </source>
</evidence>
<dbReference type="HAMAP" id="MF_00076">
    <property type="entry name" value="HisB"/>
    <property type="match status" value="1"/>
</dbReference>
<dbReference type="Gene3D" id="3.30.230.40">
    <property type="entry name" value="Imidazole glycerol phosphate dehydratase, domain 1"/>
    <property type="match status" value="2"/>
</dbReference>
<organism evidence="8 9">
    <name type="scientific">Thermogutta terrifontis</name>
    <dbReference type="NCBI Taxonomy" id="1331910"/>
    <lineage>
        <taxon>Bacteria</taxon>
        <taxon>Pseudomonadati</taxon>
        <taxon>Planctomycetota</taxon>
        <taxon>Planctomycetia</taxon>
        <taxon>Pirellulales</taxon>
        <taxon>Thermoguttaceae</taxon>
        <taxon>Thermogutta</taxon>
    </lineage>
</organism>
<dbReference type="PANTHER" id="PTHR23133:SF2">
    <property type="entry name" value="IMIDAZOLEGLYCEROL-PHOSPHATE DEHYDRATASE"/>
    <property type="match status" value="1"/>
</dbReference>
<dbReference type="SUPFAM" id="SSF54211">
    <property type="entry name" value="Ribosomal protein S5 domain 2-like"/>
    <property type="match status" value="2"/>
</dbReference>
<dbReference type="GO" id="GO:0000105">
    <property type="term" value="P:L-histidine biosynthetic process"/>
    <property type="evidence" value="ECO:0007669"/>
    <property type="project" value="UniProtKB-UniRule"/>
</dbReference>
<dbReference type="InterPro" id="IPR000807">
    <property type="entry name" value="ImidazoleglycerolP_deHydtase"/>
</dbReference>